<dbReference type="AlphaFoldDB" id="A0A1E4SGW9"/>
<evidence type="ECO:0000256" key="4">
    <source>
        <dbReference type="ARBA" id="ARBA00022478"/>
    </source>
</evidence>
<organism evidence="8 9">
    <name type="scientific">Suhomyces tanzawaensis NRRL Y-17324</name>
    <dbReference type="NCBI Taxonomy" id="984487"/>
    <lineage>
        <taxon>Eukaryota</taxon>
        <taxon>Fungi</taxon>
        <taxon>Dikarya</taxon>
        <taxon>Ascomycota</taxon>
        <taxon>Saccharomycotina</taxon>
        <taxon>Pichiomycetes</taxon>
        <taxon>Debaryomycetaceae</taxon>
        <taxon>Suhomyces</taxon>
    </lineage>
</organism>
<evidence type="ECO:0000256" key="1">
    <source>
        <dbReference type="ARBA" id="ARBA00004123"/>
    </source>
</evidence>
<dbReference type="OrthoDB" id="1746530at2759"/>
<feature type="compositionally biased region" description="Acidic residues" evidence="7">
    <location>
        <begin position="141"/>
        <end position="160"/>
    </location>
</feature>
<feature type="compositionally biased region" description="Polar residues" evidence="7">
    <location>
        <begin position="163"/>
        <end position="172"/>
    </location>
</feature>
<proteinExistence type="inferred from homology"/>
<dbReference type="Pfam" id="PF03874">
    <property type="entry name" value="RNA_pol_Rpb4"/>
    <property type="match status" value="1"/>
</dbReference>
<feature type="region of interest" description="Disordered" evidence="7">
    <location>
        <begin position="141"/>
        <end position="172"/>
    </location>
</feature>
<comment type="subcellular location">
    <subcellularLocation>
        <location evidence="1">Nucleus</location>
    </subcellularLocation>
</comment>
<name>A0A1E4SGW9_9ASCO</name>
<evidence type="ECO:0000313" key="9">
    <source>
        <dbReference type="Proteomes" id="UP000094285"/>
    </source>
</evidence>
<sequence length="172" mass="20288">MKILNERDSFLSNYEVGEFMKDIKKKYNWTFTAEDDEAQANDKRKFKKRFTACGLELEVITRDVLSYLSNSASSAIDTQQNFQKLMEFLNGFELMKIEKLQIVNALPRSMVHLYALVEECDLRFDEERCELIIAKINELFPVEEEEEEEEQEEQDEGEESEQFKSAEQTPEQ</sequence>
<comment type="similarity">
    <text evidence="2">Belongs to the eukaryotic RPC9 RNA polymerase subunit family.</text>
</comment>
<dbReference type="InterPro" id="IPR010997">
    <property type="entry name" value="HRDC-like_sf"/>
</dbReference>
<dbReference type="InterPro" id="IPR038846">
    <property type="entry name" value="RPC9"/>
</dbReference>
<keyword evidence="6" id="KW-0539">Nucleus</keyword>
<keyword evidence="4" id="KW-0240">DNA-directed RNA polymerase</keyword>
<keyword evidence="9" id="KW-1185">Reference proteome</keyword>
<evidence type="ECO:0000256" key="5">
    <source>
        <dbReference type="ARBA" id="ARBA00023163"/>
    </source>
</evidence>
<accession>A0A1E4SGW9</accession>
<dbReference type="GO" id="GO:0005666">
    <property type="term" value="C:RNA polymerase III complex"/>
    <property type="evidence" value="ECO:0007669"/>
    <property type="project" value="EnsemblFungi"/>
</dbReference>
<dbReference type="GO" id="GO:0042797">
    <property type="term" value="P:tRNA transcription by RNA polymerase III"/>
    <property type="evidence" value="ECO:0007669"/>
    <property type="project" value="EnsemblFungi"/>
</dbReference>
<dbReference type="PANTHER" id="PTHR15561:SF0">
    <property type="entry name" value="DNA-DIRECTED RNA POLYMERASE III SUBUNIT RPC9"/>
    <property type="match status" value="1"/>
</dbReference>
<evidence type="ECO:0000256" key="3">
    <source>
        <dbReference type="ARBA" id="ARBA00016672"/>
    </source>
</evidence>
<dbReference type="GO" id="GO:0005829">
    <property type="term" value="C:cytosol"/>
    <property type="evidence" value="ECO:0007669"/>
    <property type="project" value="EnsemblFungi"/>
</dbReference>
<evidence type="ECO:0000256" key="2">
    <source>
        <dbReference type="ARBA" id="ARBA00006898"/>
    </source>
</evidence>
<dbReference type="Proteomes" id="UP000094285">
    <property type="component" value="Unassembled WGS sequence"/>
</dbReference>
<evidence type="ECO:0000313" key="8">
    <source>
        <dbReference type="EMBL" id="ODV78751.1"/>
    </source>
</evidence>
<dbReference type="PANTHER" id="PTHR15561">
    <property type="entry name" value="CALCITONIN GENE-RELATED PEPTIDE-RECEPTOR COMPONENT PROTEIN"/>
    <property type="match status" value="1"/>
</dbReference>
<evidence type="ECO:0000256" key="7">
    <source>
        <dbReference type="SAM" id="MobiDB-lite"/>
    </source>
</evidence>
<dbReference type="GeneID" id="30985904"/>
<dbReference type="STRING" id="984487.A0A1E4SGW9"/>
<keyword evidence="5" id="KW-0804">Transcription</keyword>
<protein>
    <recommendedName>
        <fullName evidence="3">DNA-directed RNA polymerase III subunit RPC9</fullName>
    </recommendedName>
</protein>
<dbReference type="GO" id="GO:0003899">
    <property type="term" value="F:DNA-directed RNA polymerase activity"/>
    <property type="evidence" value="ECO:0007669"/>
    <property type="project" value="EnsemblFungi"/>
</dbReference>
<dbReference type="GO" id="GO:0000166">
    <property type="term" value="F:nucleotide binding"/>
    <property type="evidence" value="ECO:0007669"/>
    <property type="project" value="InterPro"/>
</dbReference>
<gene>
    <name evidence="8" type="ORF">CANTADRAFT_91042</name>
</gene>
<dbReference type="GO" id="GO:0006384">
    <property type="term" value="P:transcription initiation at RNA polymerase III promoter"/>
    <property type="evidence" value="ECO:0007669"/>
    <property type="project" value="EnsemblFungi"/>
</dbReference>
<dbReference type="Gene3D" id="1.20.1250.40">
    <property type="match status" value="1"/>
</dbReference>
<dbReference type="RefSeq" id="XP_020063873.1">
    <property type="nucleotide sequence ID" value="XM_020211768.1"/>
</dbReference>
<dbReference type="SUPFAM" id="SSF47819">
    <property type="entry name" value="HRDC-like"/>
    <property type="match status" value="1"/>
</dbReference>
<dbReference type="EMBL" id="KV453913">
    <property type="protein sequence ID" value="ODV78751.1"/>
    <property type="molecule type" value="Genomic_DNA"/>
</dbReference>
<reference evidence="9" key="1">
    <citation type="submission" date="2016-05" db="EMBL/GenBank/DDBJ databases">
        <title>Comparative genomics of biotechnologically important yeasts.</title>
        <authorList>
            <consortium name="DOE Joint Genome Institute"/>
            <person name="Riley R."/>
            <person name="Haridas S."/>
            <person name="Wolfe K.H."/>
            <person name="Lopes M.R."/>
            <person name="Hittinger C.T."/>
            <person name="Goker M."/>
            <person name="Salamov A."/>
            <person name="Wisecaver J."/>
            <person name="Long T.M."/>
            <person name="Aerts A.L."/>
            <person name="Barry K."/>
            <person name="Choi C."/>
            <person name="Clum A."/>
            <person name="Coughlan A.Y."/>
            <person name="Deshpande S."/>
            <person name="Douglass A.P."/>
            <person name="Hanson S.J."/>
            <person name="Klenk H.-P."/>
            <person name="Labutti K."/>
            <person name="Lapidus A."/>
            <person name="Lindquist E."/>
            <person name="Lipzen A."/>
            <person name="Meier-Kolthoff J.P."/>
            <person name="Ohm R.A."/>
            <person name="Otillar R.P."/>
            <person name="Pangilinan J."/>
            <person name="Peng Y."/>
            <person name="Rokas A."/>
            <person name="Rosa C.A."/>
            <person name="Scheuner C."/>
            <person name="Sibirny A.A."/>
            <person name="Slot J.C."/>
            <person name="Stielow J.B."/>
            <person name="Sun H."/>
            <person name="Kurtzman C.P."/>
            <person name="Blackwell M."/>
            <person name="Grigoriev I.V."/>
            <person name="Jeffries T.W."/>
        </authorList>
    </citation>
    <scope>NUCLEOTIDE SEQUENCE [LARGE SCALE GENOMIC DNA]</scope>
    <source>
        <strain evidence="9">NRRL Y-17324</strain>
    </source>
</reference>
<dbReference type="GO" id="GO:0006386">
    <property type="term" value="P:termination of RNA polymerase III transcription"/>
    <property type="evidence" value="ECO:0007669"/>
    <property type="project" value="EnsemblFungi"/>
</dbReference>
<dbReference type="InterPro" id="IPR005574">
    <property type="entry name" value="Rpb4/RPC9"/>
</dbReference>
<dbReference type="InterPro" id="IPR038324">
    <property type="entry name" value="Rpb4/RPC9_sf"/>
</dbReference>
<evidence type="ECO:0000256" key="6">
    <source>
        <dbReference type="ARBA" id="ARBA00023242"/>
    </source>
</evidence>